<protein>
    <recommendedName>
        <fullName evidence="2">Halobacterial output domain-containing protein</fullName>
    </recommendedName>
</protein>
<feature type="domain" description="Halobacterial output" evidence="2">
    <location>
        <begin position="30"/>
        <end position="98"/>
    </location>
</feature>
<dbReference type="HOGENOM" id="CLU_159738_1_0_2"/>
<dbReference type="AlphaFoldDB" id="D2S2E0"/>
<dbReference type="EMBL" id="CP001862">
    <property type="protein sequence ID" value="ADB63537.1"/>
    <property type="molecule type" value="Genomic_DNA"/>
</dbReference>
<keyword evidence="3" id="KW-0614">Plasmid</keyword>
<evidence type="ECO:0000256" key="1">
    <source>
        <dbReference type="SAM" id="MobiDB-lite"/>
    </source>
</evidence>
<evidence type="ECO:0000259" key="2">
    <source>
        <dbReference type="Pfam" id="PF18545"/>
    </source>
</evidence>
<name>D2S2E0_HALTV</name>
<reference evidence="3 4" key="1">
    <citation type="journal article" date="2010" name="Stand. Genomic Sci.">
        <title>Complete genome sequence of Haloterrigena turkmenica type strain (4k).</title>
        <authorList>
            <person name="Saunders E."/>
            <person name="Tindall B.J."/>
            <person name="Fahnrich R."/>
            <person name="Lapidus A."/>
            <person name="Copeland A."/>
            <person name="Del Rio T.G."/>
            <person name="Lucas S."/>
            <person name="Chen F."/>
            <person name="Tice H."/>
            <person name="Cheng J.F."/>
            <person name="Han C."/>
            <person name="Detter J.C."/>
            <person name="Bruce D."/>
            <person name="Goodwin L."/>
            <person name="Chain P."/>
            <person name="Pitluck S."/>
            <person name="Pati A."/>
            <person name="Ivanova N."/>
            <person name="Mavromatis K."/>
            <person name="Chen A."/>
            <person name="Palaniappan K."/>
            <person name="Land M."/>
            <person name="Hauser L."/>
            <person name="Chang Y.J."/>
            <person name="Jeffries C.D."/>
            <person name="Brettin T."/>
            <person name="Rohde M."/>
            <person name="Goker M."/>
            <person name="Bristow J."/>
            <person name="Eisen J.A."/>
            <person name="Markowitz V."/>
            <person name="Hugenholtz P."/>
            <person name="Klenk H.P."/>
            <person name="Kyrpides N.C."/>
        </authorList>
    </citation>
    <scope>NUCLEOTIDE SEQUENCE [LARGE SCALE GENOMIC DNA]</scope>
    <source>
        <strain evidence="4">ATCC 51198 / DSM 5511 / JCM 9101 / NCIMB 13204 / VKM B-1734 / 4k</strain>
    </source>
</reference>
<dbReference type="Proteomes" id="UP000001903">
    <property type="component" value="Plasmid pHTUR02"/>
</dbReference>
<dbReference type="KEGG" id="htu:Htur_4765"/>
<dbReference type="Pfam" id="PF18545">
    <property type="entry name" value="HalOD1"/>
    <property type="match status" value="1"/>
</dbReference>
<proteinExistence type="predicted"/>
<dbReference type="GeneID" id="8745355"/>
<evidence type="ECO:0000313" key="3">
    <source>
        <dbReference type="EMBL" id="ADB63537.1"/>
    </source>
</evidence>
<keyword evidence="4" id="KW-1185">Reference proteome</keyword>
<dbReference type="InterPro" id="IPR040624">
    <property type="entry name" value="HalOD1"/>
</dbReference>
<accession>D2S2E0</accession>
<evidence type="ECO:0000313" key="4">
    <source>
        <dbReference type="Proteomes" id="UP000001903"/>
    </source>
</evidence>
<organism evidence="3 4">
    <name type="scientific">Haloterrigena turkmenica (strain ATCC 51198 / DSM 5511 / JCM 9101 / NCIMB 13204 / VKM B-1734 / 4k)</name>
    <name type="common">Halococcus turkmenicus</name>
    <dbReference type="NCBI Taxonomy" id="543526"/>
    <lineage>
        <taxon>Archaea</taxon>
        <taxon>Methanobacteriati</taxon>
        <taxon>Methanobacteriota</taxon>
        <taxon>Stenosarchaea group</taxon>
        <taxon>Halobacteria</taxon>
        <taxon>Halobacteriales</taxon>
        <taxon>Natrialbaceae</taxon>
        <taxon>Haloterrigena</taxon>
    </lineage>
</organism>
<feature type="compositionally biased region" description="Low complexity" evidence="1">
    <location>
        <begin position="10"/>
        <end position="24"/>
    </location>
</feature>
<sequence length="102" mass="10714">MRMMDTPINASDSSATETVSTTVEWEAGSEKTPVYAVVSAVAEAEGVDRIDLPPLYNAIDSEALNDLFTSDSGAVSSVEFQYAGYSVVVRGEGTVEVSSANV</sequence>
<geneLocation type="plasmid" evidence="3 4">
    <name>pHTUR02</name>
</geneLocation>
<dbReference type="RefSeq" id="WP_012945781.1">
    <property type="nucleotide sequence ID" value="NC_013745.1"/>
</dbReference>
<feature type="region of interest" description="Disordered" evidence="1">
    <location>
        <begin position="1"/>
        <end position="26"/>
    </location>
</feature>
<gene>
    <name evidence="3" type="ordered locus">Htur_4765</name>
</gene>